<organism evidence="2 3">
    <name type="scientific">Kurthia sibirica</name>
    <dbReference type="NCBI Taxonomy" id="202750"/>
    <lineage>
        <taxon>Bacteria</taxon>
        <taxon>Bacillati</taxon>
        <taxon>Bacillota</taxon>
        <taxon>Bacilli</taxon>
        <taxon>Bacillales</taxon>
        <taxon>Caryophanaceae</taxon>
        <taxon>Kurthia</taxon>
    </lineage>
</organism>
<dbReference type="InterPro" id="IPR041657">
    <property type="entry name" value="HTH_17"/>
</dbReference>
<name>A0A2U3AKC2_9BACL</name>
<dbReference type="RefSeq" id="WP_109306382.1">
    <property type="nucleotide sequence ID" value="NZ_BJUF01000004.1"/>
</dbReference>
<evidence type="ECO:0000259" key="1">
    <source>
        <dbReference type="Pfam" id="PF12728"/>
    </source>
</evidence>
<comment type="caution">
    <text evidence="2">The sequence shown here is derived from an EMBL/GenBank/DDBJ whole genome shotgun (WGS) entry which is preliminary data.</text>
</comment>
<protein>
    <recommendedName>
        <fullName evidence="1">Helix-turn-helix domain-containing protein</fullName>
    </recommendedName>
</protein>
<sequence>METSDEQFYTQKEVMNYLGVARSTVYNLVGKGILAYEYLPADLKRAKMYTKESVEAYKEKYQPTIPDGYIRISDFAKRENLSLQRVYKLVEQLQLELDAIRIGERDIYHVNQDQQQAIIQEVARLKGNSVKTDFYNSRYDVALFQLFIDEGTKEEFRVVLNAENEWGITDKRDTFYSIDEAMEKYNLKSAYTIHRETERDKHYIDFALYKGSFELNVALDFFYEYRGIENMHVDYDDEKGYYKVSVKAAAIEVMNEHDFTRKKWIAETINKRGVTGEMRISEHELKLVPSTSYVSCRLDNSIHERLVQFADERNMSIKKATELLLTEAILKTTL</sequence>
<keyword evidence="3" id="KW-1185">Reference proteome</keyword>
<feature type="domain" description="Helix-turn-helix" evidence="1">
    <location>
        <begin position="8"/>
        <end position="60"/>
    </location>
</feature>
<evidence type="ECO:0000313" key="3">
    <source>
        <dbReference type="Proteomes" id="UP000245938"/>
    </source>
</evidence>
<dbReference type="AlphaFoldDB" id="A0A2U3AKC2"/>
<accession>A0A2U3AKC2</accession>
<reference evidence="2 3" key="1">
    <citation type="submission" date="2018-05" db="EMBL/GenBank/DDBJ databases">
        <title>Kurthia sibirica genome sequence.</title>
        <authorList>
            <person name="Maclea K.S."/>
            <person name="Goen A.E."/>
        </authorList>
    </citation>
    <scope>NUCLEOTIDE SEQUENCE [LARGE SCALE GENOMIC DNA]</scope>
    <source>
        <strain evidence="2 3">ATCC 49154</strain>
    </source>
</reference>
<dbReference type="Pfam" id="PF12728">
    <property type="entry name" value="HTH_17"/>
    <property type="match status" value="1"/>
</dbReference>
<evidence type="ECO:0000313" key="2">
    <source>
        <dbReference type="EMBL" id="PWI24986.1"/>
    </source>
</evidence>
<gene>
    <name evidence="2" type="ORF">DEX24_10450</name>
</gene>
<dbReference type="OrthoDB" id="1798833at2"/>
<dbReference type="EMBL" id="QFVR01000013">
    <property type="protein sequence ID" value="PWI24986.1"/>
    <property type="molecule type" value="Genomic_DNA"/>
</dbReference>
<proteinExistence type="predicted"/>
<dbReference type="Proteomes" id="UP000245938">
    <property type="component" value="Unassembled WGS sequence"/>
</dbReference>